<name>A0AAU7JSV0_9MICO</name>
<dbReference type="InterPro" id="IPR027598">
    <property type="entry name" value="Amphi-Trp_dom"/>
</dbReference>
<dbReference type="EMBL" id="CP157483">
    <property type="protein sequence ID" value="XBO43373.1"/>
    <property type="molecule type" value="Genomic_DNA"/>
</dbReference>
<sequence length="77" mass="8364">MADVSFERKRTLSREEANVWLAALAKGFADGGEVKLPVGGGGVVALRLPETVQAEFEVEITGDEVEVELEFTWSLRG</sequence>
<protein>
    <submittedName>
        <fullName evidence="2">Amphi-Trp domain-containing protein</fullName>
    </submittedName>
</protein>
<dbReference type="RefSeq" id="WP_406830808.1">
    <property type="nucleotide sequence ID" value="NZ_CP157483.1"/>
</dbReference>
<dbReference type="AlphaFoldDB" id="A0AAU7JSV0"/>
<dbReference type="NCBIfam" id="TIGR04354">
    <property type="entry name" value="amphi-Trp"/>
    <property type="match status" value="1"/>
</dbReference>
<evidence type="ECO:0000259" key="1">
    <source>
        <dbReference type="Pfam" id="PF20068"/>
    </source>
</evidence>
<organism evidence="2">
    <name type="scientific">Pedococcus sp. KACC 23699</name>
    <dbReference type="NCBI Taxonomy" id="3149228"/>
    <lineage>
        <taxon>Bacteria</taxon>
        <taxon>Bacillati</taxon>
        <taxon>Actinomycetota</taxon>
        <taxon>Actinomycetes</taxon>
        <taxon>Micrococcales</taxon>
        <taxon>Intrasporangiaceae</taxon>
        <taxon>Pedococcus</taxon>
    </lineage>
</organism>
<gene>
    <name evidence="2" type="ORF">ABEG17_17695</name>
</gene>
<dbReference type="Pfam" id="PF20068">
    <property type="entry name" value="Amphi-Trp"/>
    <property type="match status" value="1"/>
</dbReference>
<reference evidence="2" key="1">
    <citation type="submission" date="2024-05" db="EMBL/GenBank/DDBJ databases">
        <authorList>
            <person name="Kim S."/>
            <person name="Heo J."/>
            <person name="Choi H."/>
            <person name="Choi Y."/>
            <person name="Kwon S.-W."/>
            <person name="Kim Y."/>
        </authorList>
    </citation>
    <scope>NUCLEOTIDE SEQUENCE</scope>
    <source>
        <strain evidence="2">KACC 23699</strain>
    </source>
</reference>
<proteinExistence type="predicted"/>
<evidence type="ECO:0000313" key="2">
    <source>
        <dbReference type="EMBL" id="XBO43373.1"/>
    </source>
</evidence>
<accession>A0AAU7JSV0</accession>
<feature type="domain" description="Amphi-Trp" evidence="1">
    <location>
        <begin position="3"/>
        <end position="74"/>
    </location>
</feature>